<dbReference type="GeneID" id="39868937"/>
<proteinExistence type="predicted"/>
<keyword evidence="2" id="KW-1185">Reference proteome</keyword>
<reference evidence="1 2" key="1">
    <citation type="submission" date="2016-06" db="EMBL/GenBank/DDBJ databases">
        <authorList>
            <consortium name="Pathogen Informatics"/>
        </authorList>
    </citation>
    <scope>NUCLEOTIDE SEQUENCE [LARGE SCALE GENOMIC DNA]</scope>
</reference>
<dbReference type="VEuPathDB" id="PlasmoDB:PmUG01_09040900"/>
<protein>
    <submittedName>
        <fullName evidence="1">Uncharacterized protein</fullName>
    </submittedName>
</protein>
<sequence>MEEPNSERYILFEGENEVNHDNFCYEYAERTSRKSTSNVQSHKSLKNIISKQNKTLWKDTTEYIPYIPEITPKCSQRYTDLEKKKLSFLCSLCLLQSDLSIIGKHNLKELLNNTEKEKWKKIPFLWIHDYKATYSTLKKKKNNVKTIQYNTIQNKIEK</sequence>
<dbReference type="AlphaFoldDB" id="A0A1D3PC23"/>
<name>A0A1D3PC23_PLAMA</name>
<evidence type="ECO:0000313" key="2">
    <source>
        <dbReference type="Proteomes" id="UP000219813"/>
    </source>
</evidence>
<dbReference type="OrthoDB" id="370564at2759"/>
<dbReference type="Proteomes" id="UP000219813">
    <property type="component" value="Chromosome 9"/>
</dbReference>
<organism evidence="1 2">
    <name type="scientific">Plasmodium malariae</name>
    <dbReference type="NCBI Taxonomy" id="5858"/>
    <lineage>
        <taxon>Eukaryota</taxon>
        <taxon>Sar</taxon>
        <taxon>Alveolata</taxon>
        <taxon>Apicomplexa</taxon>
        <taxon>Aconoidasida</taxon>
        <taxon>Haemosporida</taxon>
        <taxon>Plasmodiidae</taxon>
        <taxon>Plasmodium</taxon>
        <taxon>Plasmodium (Plasmodium)</taxon>
    </lineage>
</organism>
<dbReference type="KEGG" id="pmal:PMUG01_09040900"/>
<accession>A0A1D3PC23</accession>
<evidence type="ECO:0000313" key="1">
    <source>
        <dbReference type="EMBL" id="SCN12834.1"/>
    </source>
</evidence>
<dbReference type="EMBL" id="LT594630">
    <property type="protein sequence ID" value="SCN12834.1"/>
    <property type="molecule type" value="Genomic_DNA"/>
</dbReference>
<dbReference type="OMA" id="RMSKWAC"/>
<dbReference type="RefSeq" id="XP_028861731.1">
    <property type="nucleotide sequence ID" value="XM_029005108.1"/>
</dbReference>
<gene>
    <name evidence="1" type="primary">PmUG01_09040900</name>
    <name evidence="1" type="ORF">PMUG01_09040900</name>
</gene>